<keyword evidence="2" id="KW-0812">Transmembrane</keyword>
<keyword evidence="2" id="KW-1133">Transmembrane helix</keyword>
<name>A0A6G1II75_9PLEO</name>
<evidence type="ECO:0000256" key="2">
    <source>
        <dbReference type="SAM" id="Phobius"/>
    </source>
</evidence>
<evidence type="ECO:0000313" key="5">
    <source>
        <dbReference type="Proteomes" id="UP000799291"/>
    </source>
</evidence>
<dbReference type="OrthoDB" id="3795566at2759"/>
<reference evidence="4" key="1">
    <citation type="journal article" date="2020" name="Stud. Mycol.">
        <title>101 Dothideomycetes genomes: a test case for predicting lifestyles and emergence of pathogens.</title>
        <authorList>
            <person name="Haridas S."/>
            <person name="Albert R."/>
            <person name="Binder M."/>
            <person name="Bloem J."/>
            <person name="Labutti K."/>
            <person name="Salamov A."/>
            <person name="Andreopoulos B."/>
            <person name="Baker S."/>
            <person name="Barry K."/>
            <person name="Bills G."/>
            <person name="Bluhm B."/>
            <person name="Cannon C."/>
            <person name="Castanera R."/>
            <person name="Culley D."/>
            <person name="Daum C."/>
            <person name="Ezra D."/>
            <person name="Gonzalez J."/>
            <person name="Henrissat B."/>
            <person name="Kuo A."/>
            <person name="Liang C."/>
            <person name="Lipzen A."/>
            <person name="Lutzoni F."/>
            <person name="Magnuson J."/>
            <person name="Mondo S."/>
            <person name="Nolan M."/>
            <person name="Ohm R."/>
            <person name="Pangilinan J."/>
            <person name="Park H.-J."/>
            <person name="Ramirez L."/>
            <person name="Alfaro M."/>
            <person name="Sun H."/>
            <person name="Tritt A."/>
            <person name="Yoshinaga Y."/>
            <person name="Zwiers L.-H."/>
            <person name="Turgeon B."/>
            <person name="Goodwin S."/>
            <person name="Spatafora J."/>
            <person name="Crous P."/>
            <person name="Grigoriev I."/>
        </authorList>
    </citation>
    <scope>NUCLEOTIDE SEQUENCE</scope>
    <source>
        <strain evidence="4">CBS 122367</strain>
    </source>
</reference>
<evidence type="ECO:0000256" key="1">
    <source>
        <dbReference type="SAM" id="MobiDB-lite"/>
    </source>
</evidence>
<feature type="compositionally biased region" description="Pro residues" evidence="1">
    <location>
        <begin position="379"/>
        <end position="391"/>
    </location>
</feature>
<dbReference type="EMBL" id="MU005616">
    <property type="protein sequence ID" value="KAF2677936.1"/>
    <property type="molecule type" value="Genomic_DNA"/>
</dbReference>
<feature type="transmembrane region" description="Helical" evidence="2">
    <location>
        <begin position="251"/>
        <end position="274"/>
    </location>
</feature>
<feature type="signal peptide" evidence="3">
    <location>
        <begin position="1"/>
        <end position="23"/>
    </location>
</feature>
<gene>
    <name evidence="4" type="ORF">K458DRAFT_423496</name>
</gene>
<evidence type="ECO:0000256" key="3">
    <source>
        <dbReference type="SAM" id="SignalP"/>
    </source>
</evidence>
<dbReference type="Proteomes" id="UP000799291">
    <property type="component" value="Unassembled WGS sequence"/>
</dbReference>
<feature type="region of interest" description="Disordered" evidence="1">
    <location>
        <begin position="360"/>
        <end position="544"/>
    </location>
</feature>
<accession>A0A6G1II75</accession>
<dbReference type="AlphaFoldDB" id="A0A6G1II75"/>
<proteinExistence type="predicted"/>
<keyword evidence="5" id="KW-1185">Reference proteome</keyword>
<organism evidence="4 5">
    <name type="scientific">Lentithecium fluviatile CBS 122367</name>
    <dbReference type="NCBI Taxonomy" id="1168545"/>
    <lineage>
        <taxon>Eukaryota</taxon>
        <taxon>Fungi</taxon>
        <taxon>Dikarya</taxon>
        <taxon>Ascomycota</taxon>
        <taxon>Pezizomycotina</taxon>
        <taxon>Dothideomycetes</taxon>
        <taxon>Pleosporomycetidae</taxon>
        <taxon>Pleosporales</taxon>
        <taxon>Massarineae</taxon>
        <taxon>Lentitheciaceae</taxon>
        <taxon>Lentithecium</taxon>
    </lineage>
</organism>
<feature type="compositionally biased region" description="Low complexity" evidence="1">
    <location>
        <begin position="392"/>
        <end position="409"/>
    </location>
</feature>
<sequence>MAAPRAQKASWLALFLGLATVQAQTSTGAFWTYTSRYMDYISTTKYTYASDDTTTYSYTSTRTIKSNVTPTQTPYSTSTQSSYYSWDEDLEIVYAYYSDGAVPEADLEPTYDYSATRTTSSTMSLYTVFYMPVTYTAPASCPTQFTFSTEENVSVPTEVRDQVTPTSVSTGAVTTFLTYGPSQTEYWYLSSGAAPLHTSTAFYYSYYIADCDMPGTGSSGGGGSGSSSGGGDDLSLTVCSWYSGCTSLKTWVIIIASIIPGLFVLGFLESWFWFRRLMLGKGALRFGTICWICISLWVACFTRAQSARSAEDQKLLREKWNNTGSGEAFKLWWKWGFRHAYPVPLLGQYSRNTVGIVPADQPLPQMGQTTNNIQYGPGFQPPPGGPQPYYPSGPQGGPQPYYPSGVPSQNGQSPAYYPPPQGWSPGPNGQGYPMPPPGQYMPPQNGAANYYDASKEAPSVTERTVSPPLSGIQAPYPAPTPPATVPSPHENAVEAPTPPTQPVQLPATYEAQAPPPNTYEAQAPPSNTYEAQAPQPGSPPPRQT</sequence>
<feature type="transmembrane region" description="Helical" evidence="2">
    <location>
        <begin position="286"/>
        <end position="304"/>
    </location>
</feature>
<feature type="chain" id="PRO_5026079925" evidence="3">
    <location>
        <begin position="24"/>
        <end position="544"/>
    </location>
</feature>
<protein>
    <submittedName>
        <fullName evidence="4">Uncharacterized protein</fullName>
    </submittedName>
</protein>
<evidence type="ECO:0000313" key="4">
    <source>
        <dbReference type="EMBL" id="KAF2677936.1"/>
    </source>
</evidence>
<keyword evidence="2" id="KW-0472">Membrane</keyword>
<keyword evidence="3" id="KW-0732">Signal</keyword>
<feature type="compositionally biased region" description="Pro residues" evidence="1">
    <location>
        <begin position="476"/>
        <end position="485"/>
    </location>
</feature>